<protein>
    <submittedName>
        <fullName evidence="2">SIMPL domain-containing protein</fullName>
    </submittedName>
</protein>
<name>A0A7G5IIV4_9SPHN</name>
<dbReference type="Gene3D" id="3.30.110.170">
    <property type="entry name" value="Protein of unknown function (DUF541), domain 1"/>
    <property type="match status" value="1"/>
</dbReference>
<dbReference type="InterPro" id="IPR007497">
    <property type="entry name" value="SIMPL/DUF541"/>
</dbReference>
<evidence type="ECO:0000313" key="3">
    <source>
        <dbReference type="Proteomes" id="UP000515292"/>
    </source>
</evidence>
<evidence type="ECO:0000313" key="2">
    <source>
        <dbReference type="EMBL" id="QMW23296.1"/>
    </source>
</evidence>
<evidence type="ECO:0000256" key="1">
    <source>
        <dbReference type="SAM" id="SignalP"/>
    </source>
</evidence>
<dbReference type="PANTHER" id="PTHR34387:SF1">
    <property type="entry name" value="PERIPLASMIC IMMUNOGENIC PROTEIN"/>
    <property type="match status" value="1"/>
</dbReference>
<accession>A0A7G5IIV4</accession>
<dbReference type="InterPro" id="IPR052022">
    <property type="entry name" value="26kDa_periplasmic_antigen"/>
</dbReference>
<dbReference type="RefSeq" id="WP_182297017.1">
    <property type="nucleotide sequence ID" value="NZ_CP059851.1"/>
</dbReference>
<proteinExistence type="predicted"/>
<dbReference type="PANTHER" id="PTHR34387">
    <property type="entry name" value="SLR1258 PROTEIN"/>
    <property type="match status" value="1"/>
</dbReference>
<gene>
    <name evidence="2" type="ORF">H3309_01955</name>
</gene>
<dbReference type="KEGG" id="sand:H3309_01955"/>
<dbReference type="Proteomes" id="UP000515292">
    <property type="component" value="Chromosome"/>
</dbReference>
<dbReference type="Gene3D" id="3.30.70.2970">
    <property type="entry name" value="Protein of unknown function (DUF541), domain 2"/>
    <property type="match status" value="1"/>
</dbReference>
<keyword evidence="3" id="KW-1185">Reference proteome</keyword>
<dbReference type="GO" id="GO:0006974">
    <property type="term" value="P:DNA damage response"/>
    <property type="evidence" value="ECO:0007669"/>
    <property type="project" value="TreeGrafter"/>
</dbReference>
<feature type="signal peptide" evidence="1">
    <location>
        <begin position="1"/>
        <end position="21"/>
    </location>
</feature>
<sequence length="229" mass="24259">MKKMLAAALALAALSPLHAQAAPATLTLSTEARLSAVPDVADIGAGVVTSAKDANAAMTENASRMSAVIAALRKSGVAERDIQTSGLNLQPQYRYGNNVPPVLTGYQANNRVSVTLRDLKGAGRIIDTLVAQGANQIDGPTFRVDKPEALLDQVRQQAIKTLRARADLYATAAGLRIKRITAIAENNNPFTPRPQPMMAMAMRAEKADSPVAPGEIDLSLNVSMTFELE</sequence>
<dbReference type="AlphaFoldDB" id="A0A7G5IIV4"/>
<feature type="chain" id="PRO_5028931455" evidence="1">
    <location>
        <begin position="22"/>
        <end position="229"/>
    </location>
</feature>
<organism evidence="2 3">
    <name type="scientific">Sandaracinobacteroides saxicola</name>
    <dbReference type="NCBI Taxonomy" id="2759707"/>
    <lineage>
        <taxon>Bacteria</taxon>
        <taxon>Pseudomonadati</taxon>
        <taxon>Pseudomonadota</taxon>
        <taxon>Alphaproteobacteria</taxon>
        <taxon>Sphingomonadales</taxon>
        <taxon>Sphingosinicellaceae</taxon>
        <taxon>Sandaracinobacteroides</taxon>
    </lineage>
</organism>
<reference evidence="2 3" key="1">
    <citation type="submission" date="2020-07" db="EMBL/GenBank/DDBJ databases">
        <title>Complete genome sequence for Sandaracinobacter sp. M6.</title>
        <authorList>
            <person name="Tang Y."/>
            <person name="Liu Q."/>
            <person name="Guo Z."/>
            <person name="Lei P."/>
            <person name="Huang B."/>
        </authorList>
    </citation>
    <scope>NUCLEOTIDE SEQUENCE [LARGE SCALE GENOMIC DNA]</scope>
    <source>
        <strain evidence="2 3">M6</strain>
    </source>
</reference>
<keyword evidence="1" id="KW-0732">Signal</keyword>
<dbReference type="Pfam" id="PF04402">
    <property type="entry name" value="SIMPL"/>
    <property type="match status" value="1"/>
</dbReference>
<dbReference type="EMBL" id="CP059851">
    <property type="protein sequence ID" value="QMW23296.1"/>
    <property type="molecule type" value="Genomic_DNA"/>
</dbReference>